<dbReference type="RefSeq" id="WP_013163033.1">
    <property type="nucleotide sequence ID" value="NC_014216.1"/>
</dbReference>
<evidence type="ECO:0000256" key="4">
    <source>
        <dbReference type="ARBA" id="ARBA00013170"/>
    </source>
</evidence>
<dbReference type="GO" id="GO:0016020">
    <property type="term" value="C:membrane"/>
    <property type="evidence" value="ECO:0007669"/>
    <property type="project" value="UniProtKB-SubCell"/>
</dbReference>
<gene>
    <name evidence="17" type="ordered locus">DaAHT2_0799</name>
</gene>
<dbReference type="EMBL" id="CP001940">
    <property type="protein sequence ID" value="ADH85503.1"/>
    <property type="molecule type" value="Genomic_DNA"/>
</dbReference>
<keyword evidence="7 15" id="KW-0808">Transferase</keyword>
<sequence length="191" mass="21306">MNIPNLITIIRILLVPLLAIFLLEEKYNLALLVFIIAGISDGLDGFLARLLKQKTRLGAILDPIADKALLITTFIILAVLGVIPQWLTVLVVSRDLLIIIGFGILVLTGRRFQIAPTYSSKLTTVFQLVTVIYFLGLEYLLWLLFLQDYLIIATALVTLVSSAHYLILFFRFMGADDGDKNALIQSNNNQT</sequence>
<dbReference type="Proteomes" id="UP000001508">
    <property type="component" value="Chromosome"/>
</dbReference>
<dbReference type="InterPro" id="IPR004570">
    <property type="entry name" value="Phosphatidylglycerol_P_synth"/>
</dbReference>
<dbReference type="OrthoDB" id="9796672at2"/>
<evidence type="ECO:0000256" key="13">
    <source>
        <dbReference type="ARBA" id="ARBA00023264"/>
    </source>
</evidence>
<comment type="catalytic activity">
    <reaction evidence="14">
        <text>a CDP-1,2-diacyl-sn-glycerol + sn-glycerol 3-phosphate = a 1,2-diacyl-sn-glycero-3-phospho-(1'-sn-glycero-3'-phosphate) + CMP + H(+)</text>
        <dbReference type="Rhea" id="RHEA:12593"/>
        <dbReference type="ChEBI" id="CHEBI:15378"/>
        <dbReference type="ChEBI" id="CHEBI:57597"/>
        <dbReference type="ChEBI" id="CHEBI:58332"/>
        <dbReference type="ChEBI" id="CHEBI:60110"/>
        <dbReference type="ChEBI" id="CHEBI:60377"/>
        <dbReference type="EC" id="2.7.8.5"/>
    </reaction>
</comment>
<evidence type="ECO:0000256" key="14">
    <source>
        <dbReference type="ARBA" id="ARBA00048586"/>
    </source>
</evidence>
<dbReference type="InterPro" id="IPR050324">
    <property type="entry name" value="CDP-alcohol_PTase-I"/>
</dbReference>
<accession>D6Z1S8</accession>
<dbReference type="PANTHER" id="PTHR14269:SF11">
    <property type="entry name" value="CDP-DIACYLGLYCEROL--GLYCEROL-3-PHOSPHATE 3-PHOSPHATIDYLTRANSFERASE"/>
    <property type="match status" value="1"/>
</dbReference>
<feature type="transmembrane region" description="Helical" evidence="16">
    <location>
        <begin position="124"/>
        <end position="143"/>
    </location>
</feature>
<keyword evidence="9 16" id="KW-1133">Transmembrane helix</keyword>
<evidence type="ECO:0000256" key="8">
    <source>
        <dbReference type="ARBA" id="ARBA00022692"/>
    </source>
</evidence>
<reference evidence="18" key="1">
    <citation type="submission" date="2010-02" db="EMBL/GenBank/DDBJ databases">
        <title>Complete sequence of Desulfurivibrio alkaliphilus AHT2.</title>
        <authorList>
            <consortium name="US DOE Joint Genome Institute"/>
            <person name="Pitluck S."/>
            <person name="Chertkov O."/>
            <person name="Detter J.C."/>
            <person name="Han C."/>
            <person name="Tapia R."/>
            <person name="Larimer F."/>
            <person name="Land M."/>
            <person name="Hauser L."/>
            <person name="Kyrpides N."/>
            <person name="Mikhailova N."/>
            <person name="Sorokin D.Y."/>
            <person name="Muyzer G."/>
            <person name="Woyke T."/>
        </authorList>
    </citation>
    <scope>NUCLEOTIDE SEQUENCE [LARGE SCALE GENOMIC DNA]</scope>
    <source>
        <strain evidence="18">DSM 19089 / UNIQEM U267 / AHT2</strain>
    </source>
</reference>
<comment type="pathway">
    <text evidence="2">Phospholipid metabolism; phosphatidylglycerol biosynthesis; phosphatidylglycerol from CDP-diacylglycerol: step 1/2.</text>
</comment>
<dbReference type="Gene3D" id="1.20.120.1760">
    <property type="match status" value="1"/>
</dbReference>
<feature type="transmembrane region" description="Helical" evidence="16">
    <location>
        <begin position="149"/>
        <end position="170"/>
    </location>
</feature>
<organism evidence="17 18">
    <name type="scientific">Desulfurivibrio alkaliphilus (strain DSM 19089 / UNIQEM U267 / AHT2)</name>
    <dbReference type="NCBI Taxonomy" id="589865"/>
    <lineage>
        <taxon>Bacteria</taxon>
        <taxon>Pseudomonadati</taxon>
        <taxon>Thermodesulfobacteriota</taxon>
        <taxon>Desulfobulbia</taxon>
        <taxon>Desulfobulbales</taxon>
        <taxon>Desulfobulbaceae</taxon>
        <taxon>Desulfurivibrio</taxon>
    </lineage>
</organism>
<feature type="transmembrane region" description="Helical" evidence="16">
    <location>
        <begin position="29"/>
        <end position="47"/>
    </location>
</feature>
<feature type="transmembrane region" description="Helical" evidence="16">
    <location>
        <begin position="5"/>
        <end position="23"/>
    </location>
</feature>
<feature type="transmembrane region" description="Helical" evidence="16">
    <location>
        <begin position="68"/>
        <end position="87"/>
    </location>
</feature>
<dbReference type="GO" id="GO:0008444">
    <property type="term" value="F:CDP-diacylglycerol-glycerol-3-phosphate 3-phosphatidyltransferase activity"/>
    <property type="evidence" value="ECO:0007669"/>
    <property type="project" value="UniProtKB-EC"/>
</dbReference>
<dbReference type="InterPro" id="IPR048254">
    <property type="entry name" value="CDP_ALCOHOL_P_TRANSF_CS"/>
</dbReference>
<dbReference type="HOGENOM" id="CLU_051314_6_2_7"/>
<evidence type="ECO:0000256" key="10">
    <source>
        <dbReference type="ARBA" id="ARBA00023098"/>
    </source>
</evidence>
<keyword evidence="10" id="KW-0443">Lipid metabolism</keyword>
<evidence type="ECO:0000256" key="6">
    <source>
        <dbReference type="ARBA" id="ARBA00022516"/>
    </source>
</evidence>
<dbReference type="Pfam" id="PF01066">
    <property type="entry name" value="CDP-OH_P_transf"/>
    <property type="match status" value="1"/>
</dbReference>
<dbReference type="KEGG" id="dak:DaAHT2_0799"/>
<protein>
    <recommendedName>
        <fullName evidence="5">CDP-diacylglycerol--glycerol-3-phosphate 3-phosphatidyltransferase</fullName>
        <ecNumber evidence="4">2.7.8.5</ecNumber>
    </recommendedName>
</protein>
<evidence type="ECO:0000256" key="12">
    <source>
        <dbReference type="ARBA" id="ARBA00023209"/>
    </source>
</evidence>
<keyword evidence="11 16" id="KW-0472">Membrane</keyword>
<dbReference type="EC" id="2.7.8.5" evidence="4"/>
<dbReference type="PIRSF" id="PIRSF000847">
    <property type="entry name" value="Phos_ph_gly_syn"/>
    <property type="match status" value="1"/>
</dbReference>
<comment type="similarity">
    <text evidence="3 15">Belongs to the CDP-alcohol phosphatidyltransferase class-I family.</text>
</comment>
<dbReference type="PANTHER" id="PTHR14269">
    <property type="entry name" value="CDP-DIACYLGLYCEROL--GLYCEROL-3-PHOSPHATE 3-PHOSPHATIDYLTRANSFERASE-RELATED"/>
    <property type="match status" value="1"/>
</dbReference>
<keyword evidence="18" id="KW-1185">Reference proteome</keyword>
<dbReference type="eggNOG" id="COG0558">
    <property type="taxonomic scope" value="Bacteria"/>
</dbReference>
<keyword evidence="8 16" id="KW-0812">Transmembrane</keyword>
<evidence type="ECO:0000256" key="16">
    <source>
        <dbReference type="SAM" id="Phobius"/>
    </source>
</evidence>
<dbReference type="PROSITE" id="PS00379">
    <property type="entry name" value="CDP_ALCOHOL_P_TRANSF"/>
    <property type="match status" value="1"/>
</dbReference>
<proteinExistence type="inferred from homology"/>
<keyword evidence="13" id="KW-1208">Phospholipid metabolism</keyword>
<dbReference type="AlphaFoldDB" id="D6Z1S8"/>
<evidence type="ECO:0000256" key="11">
    <source>
        <dbReference type="ARBA" id="ARBA00023136"/>
    </source>
</evidence>
<evidence type="ECO:0000256" key="7">
    <source>
        <dbReference type="ARBA" id="ARBA00022679"/>
    </source>
</evidence>
<evidence type="ECO:0000256" key="3">
    <source>
        <dbReference type="ARBA" id="ARBA00010441"/>
    </source>
</evidence>
<dbReference type="InterPro" id="IPR043130">
    <property type="entry name" value="CDP-OH_PTrfase_TM_dom"/>
</dbReference>
<dbReference type="STRING" id="589865.DaAHT2_0799"/>
<dbReference type="InParanoid" id="D6Z1S8"/>
<keyword evidence="12" id="KW-0594">Phospholipid biosynthesis</keyword>
<evidence type="ECO:0000313" key="17">
    <source>
        <dbReference type="EMBL" id="ADH85503.1"/>
    </source>
</evidence>
<name>D6Z1S8_DESAT</name>
<evidence type="ECO:0000313" key="18">
    <source>
        <dbReference type="Proteomes" id="UP000001508"/>
    </source>
</evidence>
<evidence type="ECO:0000256" key="2">
    <source>
        <dbReference type="ARBA" id="ARBA00005042"/>
    </source>
</evidence>
<comment type="subcellular location">
    <subcellularLocation>
        <location evidence="1">Membrane</location>
        <topology evidence="1">Multi-pass membrane protein</topology>
    </subcellularLocation>
</comment>
<evidence type="ECO:0000256" key="15">
    <source>
        <dbReference type="RuleBase" id="RU003750"/>
    </source>
</evidence>
<keyword evidence="6" id="KW-0444">Lipid biosynthesis</keyword>
<dbReference type="InterPro" id="IPR000462">
    <property type="entry name" value="CDP-OH_P_trans"/>
</dbReference>
<evidence type="ECO:0000256" key="5">
    <source>
        <dbReference type="ARBA" id="ARBA00014944"/>
    </source>
</evidence>
<dbReference type="GO" id="GO:0046474">
    <property type="term" value="P:glycerophospholipid biosynthetic process"/>
    <property type="evidence" value="ECO:0007669"/>
    <property type="project" value="TreeGrafter"/>
</dbReference>
<evidence type="ECO:0000256" key="1">
    <source>
        <dbReference type="ARBA" id="ARBA00004141"/>
    </source>
</evidence>
<evidence type="ECO:0000256" key="9">
    <source>
        <dbReference type="ARBA" id="ARBA00022989"/>
    </source>
</evidence>
<feature type="transmembrane region" description="Helical" evidence="16">
    <location>
        <begin position="93"/>
        <end position="112"/>
    </location>
</feature>